<protein>
    <submittedName>
        <fullName evidence="2">Uncharacterized protein</fullName>
    </submittedName>
</protein>
<dbReference type="Proteomes" id="UP000735302">
    <property type="component" value="Unassembled WGS sequence"/>
</dbReference>
<dbReference type="AlphaFoldDB" id="A0AAV3Z3C6"/>
<keyword evidence="3" id="KW-1185">Reference proteome</keyword>
<sequence>MYGTGFVLVLLLLGLVSAQQPSVDIVRNSTSFLCNERYLVVDIDYITVEVDFSGNDSVYGYYSHKPRIYNAVLDGNGQIQSLIHDDIQSELKDGILRMTSKRAVPVMVNRPAPGDSYRARNLRVSIPREKIVGRDEERWIRKCCGAQGTG</sequence>
<feature type="signal peptide" evidence="1">
    <location>
        <begin position="1"/>
        <end position="18"/>
    </location>
</feature>
<feature type="chain" id="PRO_5043864808" evidence="1">
    <location>
        <begin position="19"/>
        <end position="150"/>
    </location>
</feature>
<comment type="caution">
    <text evidence="2">The sequence shown here is derived from an EMBL/GenBank/DDBJ whole genome shotgun (WGS) entry which is preliminary data.</text>
</comment>
<dbReference type="EMBL" id="BLXT01001916">
    <property type="protein sequence ID" value="GFN89097.1"/>
    <property type="molecule type" value="Genomic_DNA"/>
</dbReference>
<evidence type="ECO:0000313" key="2">
    <source>
        <dbReference type="EMBL" id="GFN89097.1"/>
    </source>
</evidence>
<evidence type="ECO:0000313" key="3">
    <source>
        <dbReference type="Proteomes" id="UP000735302"/>
    </source>
</evidence>
<accession>A0AAV3Z3C6</accession>
<reference evidence="2 3" key="1">
    <citation type="journal article" date="2021" name="Elife">
        <title>Chloroplast acquisition without the gene transfer in kleptoplastic sea slugs, Plakobranchus ocellatus.</title>
        <authorList>
            <person name="Maeda T."/>
            <person name="Takahashi S."/>
            <person name="Yoshida T."/>
            <person name="Shimamura S."/>
            <person name="Takaki Y."/>
            <person name="Nagai Y."/>
            <person name="Toyoda A."/>
            <person name="Suzuki Y."/>
            <person name="Arimoto A."/>
            <person name="Ishii H."/>
            <person name="Satoh N."/>
            <person name="Nishiyama T."/>
            <person name="Hasebe M."/>
            <person name="Maruyama T."/>
            <person name="Minagawa J."/>
            <person name="Obokata J."/>
            <person name="Shigenobu S."/>
        </authorList>
    </citation>
    <scope>NUCLEOTIDE SEQUENCE [LARGE SCALE GENOMIC DNA]</scope>
</reference>
<name>A0AAV3Z3C6_9GAST</name>
<organism evidence="2 3">
    <name type="scientific">Plakobranchus ocellatus</name>
    <dbReference type="NCBI Taxonomy" id="259542"/>
    <lineage>
        <taxon>Eukaryota</taxon>
        <taxon>Metazoa</taxon>
        <taxon>Spiralia</taxon>
        <taxon>Lophotrochozoa</taxon>
        <taxon>Mollusca</taxon>
        <taxon>Gastropoda</taxon>
        <taxon>Heterobranchia</taxon>
        <taxon>Euthyneura</taxon>
        <taxon>Panpulmonata</taxon>
        <taxon>Sacoglossa</taxon>
        <taxon>Placobranchoidea</taxon>
        <taxon>Plakobranchidae</taxon>
        <taxon>Plakobranchus</taxon>
    </lineage>
</organism>
<keyword evidence="1" id="KW-0732">Signal</keyword>
<gene>
    <name evidence="2" type="ORF">PoB_001560300</name>
</gene>
<evidence type="ECO:0000256" key="1">
    <source>
        <dbReference type="SAM" id="SignalP"/>
    </source>
</evidence>
<proteinExistence type="predicted"/>